<evidence type="ECO:0000313" key="1">
    <source>
        <dbReference type="EMBL" id="TFK21778.1"/>
    </source>
</evidence>
<feature type="non-terminal residue" evidence="1">
    <location>
        <position position="120"/>
    </location>
</feature>
<dbReference type="OrthoDB" id="196858at2759"/>
<dbReference type="Gene3D" id="3.30.530.20">
    <property type="match status" value="1"/>
</dbReference>
<evidence type="ECO:0008006" key="3">
    <source>
        <dbReference type="Google" id="ProtNLM"/>
    </source>
</evidence>
<dbReference type="Proteomes" id="UP000307440">
    <property type="component" value="Unassembled WGS sequence"/>
</dbReference>
<dbReference type="STRING" id="230819.A0A5C3L0N3"/>
<reference evidence="1 2" key="1">
    <citation type="journal article" date="2019" name="Nat. Ecol. Evol.">
        <title>Megaphylogeny resolves global patterns of mushroom evolution.</title>
        <authorList>
            <person name="Varga T."/>
            <person name="Krizsan K."/>
            <person name="Foldi C."/>
            <person name="Dima B."/>
            <person name="Sanchez-Garcia M."/>
            <person name="Sanchez-Ramirez S."/>
            <person name="Szollosi G.J."/>
            <person name="Szarkandi J.G."/>
            <person name="Papp V."/>
            <person name="Albert L."/>
            <person name="Andreopoulos W."/>
            <person name="Angelini C."/>
            <person name="Antonin V."/>
            <person name="Barry K.W."/>
            <person name="Bougher N.L."/>
            <person name="Buchanan P."/>
            <person name="Buyck B."/>
            <person name="Bense V."/>
            <person name="Catcheside P."/>
            <person name="Chovatia M."/>
            <person name="Cooper J."/>
            <person name="Damon W."/>
            <person name="Desjardin D."/>
            <person name="Finy P."/>
            <person name="Geml J."/>
            <person name="Haridas S."/>
            <person name="Hughes K."/>
            <person name="Justo A."/>
            <person name="Karasinski D."/>
            <person name="Kautmanova I."/>
            <person name="Kiss B."/>
            <person name="Kocsube S."/>
            <person name="Kotiranta H."/>
            <person name="LaButti K.M."/>
            <person name="Lechner B.E."/>
            <person name="Liimatainen K."/>
            <person name="Lipzen A."/>
            <person name="Lukacs Z."/>
            <person name="Mihaltcheva S."/>
            <person name="Morgado L.N."/>
            <person name="Niskanen T."/>
            <person name="Noordeloos M.E."/>
            <person name="Ohm R.A."/>
            <person name="Ortiz-Santana B."/>
            <person name="Ovrebo C."/>
            <person name="Racz N."/>
            <person name="Riley R."/>
            <person name="Savchenko A."/>
            <person name="Shiryaev A."/>
            <person name="Soop K."/>
            <person name="Spirin V."/>
            <person name="Szebenyi C."/>
            <person name="Tomsovsky M."/>
            <person name="Tulloss R.E."/>
            <person name="Uehling J."/>
            <person name="Grigoriev I.V."/>
            <person name="Vagvolgyi C."/>
            <person name="Papp T."/>
            <person name="Martin F.M."/>
            <person name="Miettinen O."/>
            <person name="Hibbett D.S."/>
            <person name="Nagy L.G."/>
        </authorList>
    </citation>
    <scope>NUCLEOTIDE SEQUENCE [LARGE SCALE GENOMIC DNA]</scope>
    <source>
        <strain evidence="1 2">CBS 121175</strain>
    </source>
</reference>
<protein>
    <recommendedName>
        <fullName evidence="3">START domain-containing protein</fullName>
    </recommendedName>
</protein>
<dbReference type="EMBL" id="ML210258">
    <property type="protein sequence ID" value="TFK21778.1"/>
    <property type="molecule type" value="Genomic_DNA"/>
</dbReference>
<feature type="non-terminal residue" evidence="1">
    <location>
        <position position="1"/>
    </location>
</feature>
<accession>A0A5C3L0N3</accession>
<evidence type="ECO:0000313" key="2">
    <source>
        <dbReference type="Proteomes" id="UP000307440"/>
    </source>
</evidence>
<dbReference type="AlphaFoldDB" id="A0A5C3L0N3"/>
<sequence length="120" mass="13786">RLRQTWYSSLNEAEAYFRQFLTSSSSEWKRVSTLADNSASKKGKPRVAAVPEVADVIVHRNSTKGSEDVYRLVLEVPTQDEQVNLDPWKAILTTPELRQEWDPAVEDAHILELFDRSTRI</sequence>
<dbReference type="InterPro" id="IPR023393">
    <property type="entry name" value="START-like_dom_sf"/>
</dbReference>
<keyword evidence="2" id="KW-1185">Reference proteome</keyword>
<gene>
    <name evidence="1" type="ORF">FA15DRAFT_577379</name>
</gene>
<proteinExistence type="predicted"/>
<name>A0A5C3L0N3_COPMA</name>
<organism evidence="1 2">
    <name type="scientific">Coprinopsis marcescibilis</name>
    <name type="common">Agaric fungus</name>
    <name type="synonym">Psathyrella marcescibilis</name>
    <dbReference type="NCBI Taxonomy" id="230819"/>
    <lineage>
        <taxon>Eukaryota</taxon>
        <taxon>Fungi</taxon>
        <taxon>Dikarya</taxon>
        <taxon>Basidiomycota</taxon>
        <taxon>Agaricomycotina</taxon>
        <taxon>Agaricomycetes</taxon>
        <taxon>Agaricomycetidae</taxon>
        <taxon>Agaricales</taxon>
        <taxon>Agaricineae</taxon>
        <taxon>Psathyrellaceae</taxon>
        <taxon>Coprinopsis</taxon>
    </lineage>
</organism>